<evidence type="ECO:0000256" key="2">
    <source>
        <dbReference type="ARBA" id="ARBA00022771"/>
    </source>
</evidence>
<keyword evidence="9" id="KW-1185">Reference proteome</keyword>
<dbReference type="InterPro" id="IPR057444">
    <property type="entry name" value="Znf-CCCH_AtC3H23-like"/>
</dbReference>
<feature type="compositionally biased region" description="Low complexity" evidence="6">
    <location>
        <begin position="203"/>
        <end position="223"/>
    </location>
</feature>
<evidence type="ECO:0000256" key="3">
    <source>
        <dbReference type="ARBA" id="ARBA00022833"/>
    </source>
</evidence>
<accession>A0A8S1IKX3</accession>
<name>A0A8S1IKX3_9CHLO</name>
<feature type="zinc finger region" description="C3H1-type" evidence="5">
    <location>
        <begin position="105"/>
        <end position="133"/>
    </location>
</feature>
<gene>
    <name evidence="8" type="ORF">OSTQU699_LOCUS862</name>
</gene>
<reference evidence="8" key="1">
    <citation type="submission" date="2020-12" db="EMBL/GenBank/DDBJ databases">
        <authorList>
            <person name="Iha C."/>
        </authorList>
    </citation>
    <scope>NUCLEOTIDE SEQUENCE</scope>
</reference>
<dbReference type="EMBL" id="CAJHUC010000356">
    <property type="protein sequence ID" value="CAD7695501.1"/>
    <property type="molecule type" value="Genomic_DNA"/>
</dbReference>
<evidence type="ECO:0000256" key="6">
    <source>
        <dbReference type="SAM" id="MobiDB-lite"/>
    </source>
</evidence>
<dbReference type="OrthoDB" id="410307at2759"/>
<dbReference type="PROSITE" id="PS50103">
    <property type="entry name" value="ZF_C3H1"/>
    <property type="match status" value="1"/>
</dbReference>
<evidence type="ECO:0000256" key="1">
    <source>
        <dbReference type="ARBA" id="ARBA00022723"/>
    </source>
</evidence>
<keyword evidence="3 5" id="KW-0862">Zinc</keyword>
<evidence type="ECO:0000313" key="9">
    <source>
        <dbReference type="Proteomes" id="UP000708148"/>
    </source>
</evidence>
<evidence type="ECO:0000256" key="5">
    <source>
        <dbReference type="PROSITE-ProRule" id="PRU00723"/>
    </source>
</evidence>
<dbReference type="AlphaFoldDB" id="A0A8S1IKX3"/>
<feature type="compositionally biased region" description="Polar residues" evidence="6">
    <location>
        <begin position="437"/>
        <end position="453"/>
    </location>
</feature>
<feature type="compositionally biased region" description="Basic and acidic residues" evidence="6">
    <location>
        <begin position="240"/>
        <end position="255"/>
    </location>
</feature>
<dbReference type="GO" id="GO:0008270">
    <property type="term" value="F:zinc ion binding"/>
    <property type="evidence" value="ECO:0007669"/>
    <property type="project" value="UniProtKB-KW"/>
</dbReference>
<feature type="region of interest" description="Disordered" evidence="6">
    <location>
        <begin position="189"/>
        <end position="271"/>
    </location>
</feature>
<comment type="caution">
    <text evidence="8">The sequence shown here is derived from an EMBL/GenBank/DDBJ whole genome shotgun (WGS) entry which is preliminary data.</text>
</comment>
<sequence length="572" mass="62025">MATRPPGTKPRGRRDAAQHAPIRVGGRQAASQPGAADGKGAGVVGPSGREPGAGELEGSQYRTDEFRMFCLKVLQCSKRYCHDWTTCPFAHPGEKARRRDPRKFRYTGIACPEMKQGVGCPRGERCPFAHNVFEYWLHPSRYRTQLCNIAASCNRKICFFAHTIEELRVPAPVGGVDATQLLAGSAGQGLAGTRRAQHHGPGRAAYRTPRRAAATEPVRRVTAPEPSPRDPALVPSSLYGHDHFGHEHGGHEHPACGHAGPSRDTSTYSESQARQLLEMLRSTRQQALQVHPSVPFADVQQVQALLSILQQQQQRQAAAQKAADSEASMTQALQNCLSALYCQVTTQPMSEGERERLIKMLTWIFMMVQSQSLQAFGGDMQGPWDSPASQQLVLGAGINLDHPPPAIPERTTSSFSDRGSLCSIPEMQMAAGLDSSMSVSPMQAGQGQPQGRSPLQWGGSRGEVMMQPLHARVDSGEVHRRRPPSEVGNPAMVAQAVTTRLSSESGWSARMSAASEGGWTARMGTPRGSAHSSGESAVTELWGMISRQSGSSTTSAGRLSDMQDAWMHDYRR</sequence>
<dbReference type="InterPro" id="IPR000571">
    <property type="entry name" value="Znf_CCCH"/>
</dbReference>
<keyword evidence="4" id="KW-0238">DNA-binding</keyword>
<feature type="region of interest" description="Disordered" evidence="6">
    <location>
        <begin position="1"/>
        <end position="58"/>
    </location>
</feature>
<dbReference type="PANTHER" id="PTHR14493">
    <property type="entry name" value="UNKEMPT FAMILY MEMBER"/>
    <property type="match status" value="1"/>
</dbReference>
<dbReference type="Proteomes" id="UP000708148">
    <property type="component" value="Unassembled WGS sequence"/>
</dbReference>
<dbReference type="Pfam" id="PF25512">
    <property type="entry name" value="zf-CCCH_AtC3H23"/>
    <property type="match status" value="1"/>
</dbReference>
<feature type="region of interest" description="Disordered" evidence="6">
    <location>
        <begin position="437"/>
        <end position="458"/>
    </location>
</feature>
<dbReference type="Gene3D" id="3.30.1370.210">
    <property type="match status" value="1"/>
</dbReference>
<evidence type="ECO:0000313" key="8">
    <source>
        <dbReference type="EMBL" id="CAD7695501.1"/>
    </source>
</evidence>
<dbReference type="InterPro" id="IPR045234">
    <property type="entry name" value="Unkempt-like"/>
</dbReference>
<evidence type="ECO:0000256" key="4">
    <source>
        <dbReference type="ARBA" id="ARBA00023125"/>
    </source>
</evidence>
<keyword evidence="1 5" id="KW-0479">Metal-binding</keyword>
<feature type="region of interest" description="Disordered" evidence="6">
    <location>
        <begin position="517"/>
        <end position="536"/>
    </location>
</feature>
<feature type="domain" description="C3H1-type" evidence="7">
    <location>
        <begin position="105"/>
        <end position="133"/>
    </location>
</feature>
<dbReference type="GO" id="GO:0003677">
    <property type="term" value="F:DNA binding"/>
    <property type="evidence" value="ECO:0007669"/>
    <property type="project" value="UniProtKB-KW"/>
</dbReference>
<protein>
    <recommendedName>
        <fullName evidence="7">C3H1-type domain-containing protein</fullName>
    </recommendedName>
</protein>
<organism evidence="8 9">
    <name type="scientific">Ostreobium quekettii</name>
    <dbReference type="NCBI Taxonomy" id="121088"/>
    <lineage>
        <taxon>Eukaryota</taxon>
        <taxon>Viridiplantae</taxon>
        <taxon>Chlorophyta</taxon>
        <taxon>core chlorophytes</taxon>
        <taxon>Ulvophyceae</taxon>
        <taxon>TCBD clade</taxon>
        <taxon>Bryopsidales</taxon>
        <taxon>Ostreobineae</taxon>
        <taxon>Ostreobiaceae</taxon>
        <taxon>Ostreobium</taxon>
    </lineage>
</organism>
<evidence type="ECO:0000259" key="7">
    <source>
        <dbReference type="PROSITE" id="PS50103"/>
    </source>
</evidence>
<dbReference type="PANTHER" id="PTHR14493:SF50">
    <property type="entry name" value="RING FINGER PROTEIN UNKEMPT"/>
    <property type="match status" value="1"/>
</dbReference>
<keyword evidence="2 5" id="KW-0863">Zinc-finger</keyword>
<proteinExistence type="predicted"/>